<dbReference type="Proteomes" id="UP001148838">
    <property type="component" value="Unassembled WGS sequence"/>
</dbReference>
<protein>
    <submittedName>
        <fullName evidence="1">Uncharacterized protein</fullName>
    </submittedName>
</protein>
<name>A0ABQ8TTP2_PERAM</name>
<accession>A0ABQ8TTP2</accession>
<evidence type="ECO:0000313" key="1">
    <source>
        <dbReference type="EMBL" id="KAJ4450070.1"/>
    </source>
</evidence>
<evidence type="ECO:0000313" key="2">
    <source>
        <dbReference type="Proteomes" id="UP001148838"/>
    </source>
</evidence>
<keyword evidence="2" id="KW-1185">Reference proteome</keyword>
<organism evidence="1 2">
    <name type="scientific">Periplaneta americana</name>
    <name type="common">American cockroach</name>
    <name type="synonym">Blatta americana</name>
    <dbReference type="NCBI Taxonomy" id="6978"/>
    <lineage>
        <taxon>Eukaryota</taxon>
        <taxon>Metazoa</taxon>
        <taxon>Ecdysozoa</taxon>
        <taxon>Arthropoda</taxon>
        <taxon>Hexapoda</taxon>
        <taxon>Insecta</taxon>
        <taxon>Pterygota</taxon>
        <taxon>Neoptera</taxon>
        <taxon>Polyneoptera</taxon>
        <taxon>Dictyoptera</taxon>
        <taxon>Blattodea</taxon>
        <taxon>Blattoidea</taxon>
        <taxon>Blattidae</taxon>
        <taxon>Blattinae</taxon>
        <taxon>Periplaneta</taxon>
    </lineage>
</organism>
<dbReference type="EMBL" id="JAJSOF020000003">
    <property type="protein sequence ID" value="KAJ4450070.1"/>
    <property type="molecule type" value="Genomic_DNA"/>
</dbReference>
<sequence length="511" mass="56251">MITGRDEEEMAGVDLHTEMNCVISQCRSREDSVVCCSMTRQEPSGVTLRDPLSLVSGIGRPGNPFHEAGLKTKQIIVPSLTKEFSEKNLCLRLKCFSIPQPALKPHFTEQVGYVHQLAEFPHMDGYRRGYKEGSFYKSCSKQVAVVAVSNSVMLKEVKNNFEKSGIGDRLSNLGIASTWLASVLKCVRLVSVDLLACKRTPAGQNSGTSGDADITSVAQDGSTEISQNFASVAQTTTYTVVMTAIDPSSSFVPITLQRDVIVVHRSCEIRNTLIETTHYLSCSPDLCEAGLAPRPSHALIQKNQGFRHHQQVVDPINTDVRLLPDSAELDKQCSSRVRCQNMFTLRGIGFWVSCETAFPTVKSLYGVGCDNASEMSPGSSTESYPAFARIGLRENPGRNLNQVTCPDRDSNPGHLISQPEALTVTPQPWISRNAPIQWSEKSSYLTPLFVWSCVKNKIYSENIPNLVVLKKKGKQATAGVTPDDFVRVWTEIECHYDVCRAVNGAPQIETN</sequence>
<gene>
    <name evidence="1" type="ORF">ANN_01477</name>
</gene>
<proteinExistence type="predicted"/>
<reference evidence="1 2" key="1">
    <citation type="journal article" date="2022" name="Allergy">
        <title>Genome assembly and annotation of Periplaneta americana reveal a comprehensive cockroach allergen profile.</title>
        <authorList>
            <person name="Wang L."/>
            <person name="Xiong Q."/>
            <person name="Saelim N."/>
            <person name="Wang L."/>
            <person name="Nong W."/>
            <person name="Wan A.T."/>
            <person name="Shi M."/>
            <person name="Liu X."/>
            <person name="Cao Q."/>
            <person name="Hui J.H.L."/>
            <person name="Sookrung N."/>
            <person name="Leung T.F."/>
            <person name="Tungtrongchitr A."/>
            <person name="Tsui S.K.W."/>
        </authorList>
    </citation>
    <scope>NUCLEOTIDE SEQUENCE [LARGE SCALE GENOMIC DNA]</scope>
    <source>
        <strain evidence="1">PWHHKU_190912</strain>
    </source>
</reference>
<comment type="caution">
    <text evidence="1">The sequence shown here is derived from an EMBL/GenBank/DDBJ whole genome shotgun (WGS) entry which is preliminary data.</text>
</comment>